<dbReference type="OrthoDB" id="5727827at2"/>
<reference evidence="1 2" key="1">
    <citation type="submission" date="2019-02" db="EMBL/GenBank/DDBJ databases">
        <title>Deep-cultivation of Planctomycetes and their phenomic and genomic characterization uncovers novel biology.</title>
        <authorList>
            <person name="Wiegand S."/>
            <person name="Jogler M."/>
            <person name="Boedeker C."/>
            <person name="Pinto D."/>
            <person name="Vollmers J."/>
            <person name="Rivas-Marin E."/>
            <person name="Kohn T."/>
            <person name="Peeters S.H."/>
            <person name="Heuer A."/>
            <person name="Rast P."/>
            <person name="Oberbeckmann S."/>
            <person name="Bunk B."/>
            <person name="Jeske O."/>
            <person name="Meyerdierks A."/>
            <person name="Storesund J.E."/>
            <person name="Kallscheuer N."/>
            <person name="Luecker S."/>
            <person name="Lage O.M."/>
            <person name="Pohl T."/>
            <person name="Merkel B.J."/>
            <person name="Hornburger P."/>
            <person name="Mueller R.-W."/>
            <person name="Bruemmer F."/>
            <person name="Labrenz M."/>
            <person name="Spormann A.M."/>
            <person name="Op den Camp H."/>
            <person name="Overmann J."/>
            <person name="Amann R."/>
            <person name="Jetten M.S.M."/>
            <person name="Mascher T."/>
            <person name="Medema M.H."/>
            <person name="Devos D.P."/>
            <person name="Kaster A.-K."/>
            <person name="Ovreas L."/>
            <person name="Rohde M."/>
            <person name="Galperin M.Y."/>
            <person name="Jogler C."/>
        </authorList>
    </citation>
    <scope>NUCLEOTIDE SEQUENCE [LARGE SCALE GENOMIC DNA]</scope>
    <source>
        <strain evidence="1 2">Poly30</strain>
    </source>
</reference>
<dbReference type="AlphaFoldDB" id="A0A518EN41"/>
<evidence type="ECO:0000313" key="1">
    <source>
        <dbReference type="EMBL" id="QDV05502.1"/>
    </source>
</evidence>
<protein>
    <recommendedName>
        <fullName evidence="3">Sulfotransferase family protein</fullName>
    </recommendedName>
</protein>
<dbReference type="EMBL" id="CP036434">
    <property type="protein sequence ID" value="QDV05502.1"/>
    <property type="molecule type" value="Genomic_DNA"/>
</dbReference>
<proteinExistence type="predicted"/>
<evidence type="ECO:0008006" key="3">
    <source>
        <dbReference type="Google" id="ProtNLM"/>
    </source>
</evidence>
<evidence type="ECO:0000313" key="2">
    <source>
        <dbReference type="Proteomes" id="UP000320390"/>
    </source>
</evidence>
<dbReference type="RefSeq" id="WP_145194903.1">
    <property type="nucleotide sequence ID" value="NZ_CP036434.1"/>
</dbReference>
<sequence length="227" mass="25506">MPSRPFVITGAPRSELSFTSRVFTALGAPCGDEGVFHTAAFERGGTLFWPTSLAGDSSWYAAPVLGKLPEGSVVIHQVRHPLATIHDLYASRFFERDSPSRDFVNDFLPETRRGGSLDRCMRLWVEWHRMIEVAGDYEDLIYRRYRLEDFNEHRACEQLALLGLQRDAGNARRVIEELGGVPTRQQVPLAWEDLPVTRLTREVMAAAAEYGYDVPGAEFDSDSARSA</sequence>
<gene>
    <name evidence="1" type="ORF">Poly30_10000</name>
</gene>
<accession>A0A518EN41</accession>
<dbReference type="Proteomes" id="UP000320390">
    <property type="component" value="Chromosome"/>
</dbReference>
<name>A0A518EN41_9BACT</name>
<organism evidence="1 2">
    <name type="scientific">Saltatorellus ferox</name>
    <dbReference type="NCBI Taxonomy" id="2528018"/>
    <lineage>
        <taxon>Bacteria</taxon>
        <taxon>Pseudomonadati</taxon>
        <taxon>Planctomycetota</taxon>
        <taxon>Planctomycetia</taxon>
        <taxon>Planctomycetia incertae sedis</taxon>
        <taxon>Saltatorellus</taxon>
    </lineage>
</organism>
<keyword evidence="2" id="KW-1185">Reference proteome</keyword>